<sequence length="95" mass="10931">MPVVQLVRRHNNKLTSISMMLTSLEDKILAAFCYQADMHIKMIMAMESKLMVMSFNELDAIVLALKEPNVFHKNTRLKKGYADYNITILEGLVKK</sequence>
<accession>A0A2N8ZHD3</accession>
<name>A0A2N8ZHD3_9VIBR</name>
<proteinExistence type="predicted"/>
<reference evidence="1 2" key="1">
    <citation type="submission" date="2017-10" db="EMBL/GenBank/DDBJ databases">
        <authorList>
            <person name="Banno H."/>
            <person name="Chua N.-H."/>
        </authorList>
    </citation>
    <scope>NUCLEOTIDE SEQUENCE [LARGE SCALE GENOMIC DNA]</scope>
    <source>
        <strain evidence="1">Vibrio tapetis CECT4600</strain>
    </source>
</reference>
<dbReference type="KEGG" id="vta:A3342"/>
<gene>
    <name evidence="1" type="ORF">VTAP4600_A3342</name>
</gene>
<dbReference type="EMBL" id="LT960611">
    <property type="protein sequence ID" value="SON51297.1"/>
    <property type="molecule type" value="Genomic_DNA"/>
</dbReference>
<evidence type="ECO:0000313" key="2">
    <source>
        <dbReference type="Proteomes" id="UP000235828"/>
    </source>
</evidence>
<dbReference type="AlphaFoldDB" id="A0A2N8ZHD3"/>
<organism evidence="1 2">
    <name type="scientific">Vibrio tapetis subsp. tapetis</name>
    <dbReference type="NCBI Taxonomy" id="1671868"/>
    <lineage>
        <taxon>Bacteria</taxon>
        <taxon>Pseudomonadati</taxon>
        <taxon>Pseudomonadota</taxon>
        <taxon>Gammaproteobacteria</taxon>
        <taxon>Vibrionales</taxon>
        <taxon>Vibrionaceae</taxon>
        <taxon>Vibrio</taxon>
    </lineage>
</organism>
<evidence type="ECO:0000313" key="1">
    <source>
        <dbReference type="EMBL" id="SON51297.1"/>
    </source>
</evidence>
<dbReference type="Proteomes" id="UP000235828">
    <property type="component" value="Chromosome A"/>
</dbReference>
<protein>
    <submittedName>
        <fullName evidence="1">Uncharacterized protein</fullName>
    </submittedName>
</protein>
<keyword evidence="2" id="KW-1185">Reference proteome</keyword>